<dbReference type="GO" id="GO:1990961">
    <property type="term" value="P:xenobiotic detoxification by transmembrane export across the plasma membrane"/>
    <property type="evidence" value="ECO:0007669"/>
    <property type="project" value="InterPro"/>
</dbReference>
<accession>A0A6L8VJT9</accession>
<feature type="coiled-coil region" evidence="3">
    <location>
        <begin position="90"/>
        <end position="117"/>
    </location>
</feature>
<evidence type="ECO:0000313" key="8">
    <source>
        <dbReference type="Proteomes" id="UP000477083"/>
    </source>
</evidence>
<dbReference type="EMBL" id="WWNR01000010">
    <property type="protein sequence ID" value="MZQ90463.1"/>
    <property type="molecule type" value="Genomic_DNA"/>
</dbReference>
<feature type="coiled-coil region" evidence="3">
    <location>
        <begin position="142"/>
        <end position="176"/>
    </location>
</feature>
<evidence type="ECO:0000259" key="6">
    <source>
        <dbReference type="Pfam" id="PF25990"/>
    </source>
</evidence>
<evidence type="ECO:0000313" key="7">
    <source>
        <dbReference type="EMBL" id="MZQ90463.1"/>
    </source>
</evidence>
<dbReference type="InterPro" id="IPR030190">
    <property type="entry name" value="MacA_alpha-hairpin_sf"/>
</dbReference>
<evidence type="ECO:0000256" key="1">
    <source>
        <dbReference type="ARBA" id="ARBA00009477"/>
    </source>
</evidence>
<name>A0A6L8VJT9_9RHOB</name>
<feature type="compositionally biased region" description="Low complexity" evidence="4">
    <location>
        <begin position="371"/>
        <end position="383"/>
    </location>
</feature>
<dbReference type="AlphaFoldDB" id="A0A6L8VJT9"/>
<dbReference type="RefSeq" id="WP_161347848.1">
    <property type="nucleotide sequence ID" value="NZ_BMGW01000010.1"/>
</dbReference>
<evidence type="ECO:0000259" key="5">
    <source>
        <dbReference type="Pfam" id="PF25917"/>
    </source>
</evidence>
<feature type="domain" description="Multidrug resistance protein MdtA-like barrel-sandwich hybrid" evidence="5">
    <location>
        <begin position="58"/>
        <end position="211"/>
    </location>
</feature>
<evidence type="ECO:0000256" key="2">
    <source>
        <dbReference type="ARBA" id="ARBA00023054"/>
    </source>
</evidence>
<keyword evidence="8" id="KW-1185">Reference proteome</keyword>
<evidence type="ECO:0000256" key="4">
    <source>
        <dbReference type="SAM" id="MobiDB-lite"/>
    </source>
</evidence>
<dbReference type="PANTHER" id="PTHR30469:SF33">
    <property type="entry name" value="SLR1207 PROTEIN"/>
    <property type="match status" value="1"/>
</dbReference>
<dbReference type="PANTHER" id="PTHR30469">
    <property type="entry name" value="MULTIDRUG RESISTANCE PROTEIN MDTA"/>
    <property type="match status" value="1"/>
</dbReference>
<comment type="caution">
    <text evidence="7">The sequence shown here is derived from an EMBL/GenBank/DDBJ whole genome shotgun (WGS) entry which is preliminary data.</text>
</comment>
<proteinExistence type="inferred from homology"/>
<dbReference type="InterPro" id="IPR058636">
    <property type="entry name" value="Beta-barrel_YknX"/>
</dbReference>
<dbReference type="OrthoDB" id="9791520at2"/>
<dbReference type="InterPro" id="IPR058625">
    <property type="entry name" value="MdtA-like_BSH"/>
</dbReference>
<dbReference type="Proteomes" id="UP000477083">
    <property type="component" value="Unassembled WGS sequence"/>
</dbReference>
<gene>
    <name evidence="7" type="ORF">GS660_15300</name>
</gene>
<dbReference type="GO" id="GO:1990281">
    <property type="term" value="C:efflux pump complex"/>
    <property type="evidence" value="ECO:0007669"/>
    <property type="project" value="TreeGrafter"/>
</dbReference>
<dbReference type="Gene3D" id="6.10.140.1990">
    <property type="match status" value="1"/>
</dbReference>
<dbReference type="Gene3D" id="2.40.420.20">
    <property type="match status" value="1"/>
</dbReference>
<dbReference type="NCBIfam" id="TIGR01730">
    <property type="entry name" value="RND_mfp"/>
    <property type="match status" value="1"/>
</dbReference>
<protein>
    <submittedName>
        <fullName evidence="7">Efflux RND transporter periplasmic adaptor subunit</fullName>
    </submittedName>
</protein>
<dbReference type="InterPro" id="IPR006143">
    <property type="entry name" value="RND_pump_MFP"/>
</dbReference>
<comment type="similarity">
    <text evidence="1">Belongs to the membrane fusion protein (MFP) (TC 8.A.1) family.</text>
</comment>
<dbReference type="SUPFAM" id="SSF111369">
    <property type="entry name" value="HlyD-like secretion proteins"/>
    <property type="match status" value="1"/>
</dbReference>
<keyword evidence="2 3" id="KW-0175">Coiled coil</keyword>
<reference evidence="7 8" key="1">
    <citation type="submission" date="2020-01" db="EMBL/GenBank/DDBJ databases">
        <title>Frigidibacter albus SP32T (=CGMCC 1.13995T).</title>
        <authorList>
            <person name="Liao X."/>
        </authorList>
    </citation>
    <scope>NUCLEOTIDE SEQUENCE [LARGE SCALE GENOMIC DNA]</scope>
    <source>
        <strain evidence="7 8">SP32</strain>
    </source>
</reference>
<feature type="domain" description="YknX-like beta-barrel" evidence="6">
    <location>
        <begin position="219"/>
        <end position="302"/>
    </location>
</feature>
<dbReference type="Pfam" id="PF25990">
    <property type="entry name" value="Beta-barrel_YknX"/>
    <property type="match status" value="1"/>
</dbReference>
<dbReference type="GO" id="GO:0019898">
    <property type="term" value="C:extrinsic component of membrane"/>
    <property type="evidence" value="ECO:0007669"/>
    <property type="project" value="InterPro"/>
</dbReference>
<dbReference type="Pfam" id="PF25917">
    <property type="entry name" value="BSH_RND"/>
    <property type="match status" value="1"/>
</dbReference>
<dbReference type="Gene3D" id="2.40.30.170">
    <property type="match status" value="1"/>
</dbReference>
<dbReference type="GO" id="GO:1990195">
    <property type="term" value="C:macrolide transmembrane transporter complex"/>
    <property type="evidence" value="ECO:0007669"/>
    <property type="project" value="InterPro"/>
</dbReference>
<dbReference type="GO" id="GO:0015562">
    <property type="term" value="F:efflux transmembrane transporter activity"/>
    <property type="evidence" value="ECO:0007669"/>
    <property type="project" value="TreeGrafter"/>
</dbReference>
<dbReference type="Gene3D" id="2.40.50.100">
    <property type="match status" value="1"/>
</dbReference>
<evidence type="ECO:0000256" key="3">
    <source>
        <dbReference type="SAM" id="Coils"/>
    </source>
</evidence>
<sequence>MKKPLVIALIAVLALGGWWGWQAYSGDTVAPPVTATVTRGTVERSVLATGAIEASQLVSVGARVSGQVETLAVELGQLVQKGDLIAQIDSDDQKNAVLQAEATLKQIEAQIAAKRASILQADLLLDRRRTLNERNLTSSEDLQAAEAGLTVAEAELDQIEAQKAQAEVSLSSARTELDRTQITAPITGTVVAIVTDAGVTVNANTSSPTLVKLAALDKMVIKAEISEADVVQVAPGQPVSFTLSGAPDLQFDAVLRAIEPAPATIEESDTVATDSAVYYNALLDVDNPDGILRIGMTAEVRILLAEARDVLTIPATALGPRAEDGTRSVSVYDPATGAVAVRAVKVGLNTNVTAEILSGLEEGERVVASAGTAAATTGSSSGGMRRPMMGF</sequence>
<dbReference type="GO" id="GO:0030313">
    <property type="term" value="C:cell envelope"/>
    <property type="evidence" value="ECO:0007669"/>
    <property type="project" value="UniProtKB-SubCell"/>
</dbReference>
<organism evidence="7 8">
    <name type="scientific">Frigidibacter albus</name>
    <dbReference type="NCBI Taxonomy" id="1465486"/>
    <lineage>
        <taxon>Bacteria</taxon>
        <taxon>Pseudomonadati</taxon>
        <taxon>Pseudomonadota</taxon>
        <taxon>Alphaproteobacteria</taxon>
        <taxon>Rhodobacterales</taxon>
        <taxon>Paracoccaceae</taxon>
        <taxon>Frigidibacter</taxon>
    </lineage>
</organism>
<feature type="region of interest" description="Disordered" evidence="4">
    <location>
        <begin position="371"/>
        <end position="391"/>
    </location>
</feature>